<organism evidence="15 16">
    <name type="scientific">Helcobacillus massiliensis</name>
    <dbReference type="NCBI Taxonomy" id="521392"/>
    <lineage>
        <taxon>Bacteria</taxon>
        <taxon>Bacillati</taxon>
        <taxon>Actinomycetota</taxon>
        <taxon>Actinomycetes</taxon>
        <taxon>Micrococcales</taxon>
        <taxon>Dermabacteraceae</taxon>
        <taxon>Helcobacillus</taxon>
    </lineage>
</organism>
<keyword evidence="3" id="KW-1003">Cell membrane</keyword>
<keyword evidence="5 12" id="KW-0812">Transmembrane</keyword>
<evidence type="ECO:0000256" key="7">
    <source>
        <dbReference type="ARBA" id="ARBA00022927"/>
    </source>
</evidence>
<dbReference type="InterPro" id="IPR035906">
    <property type="entry name" value="MetI-like_sf"/>
</dbReference>
<feature type="compositionally biased region" description="Pro residues" evidence="13">
    <location>
        <begin position="1"/>
        <end position="11"/>
    </location>
</feature>
<feature type="transmembrane region" description="Helical" evidence="12">
    <location>
        <begin position="285"/>
        <end position="305"/>
    </location>
</feature>
<evidence type="ECO:0000256" key="5">
    <source>
        <dbReference type="ARBA" id="ARBA00022692"/>
    </source>
</evidence>
<dbReference type="GO" id="GO:0015833">
    <property type="term" value="P:peptide transport"/>
    <property type="evidence" value="ECO:0007669"/>
    <property type="project" value="UniProtKB-KW"/>
</dbReference>
<keyword evidence="8 12" id="KW-1133">Transmembrane helix</keyword>
<keyword evidence="7" id="KW-0653">Protein transport</keyword>
<evidence type="ECO:0000256" key="3">
    <source>
        <dbReference type="ARBA" id="ARBA00022475"/>
    </source>
</evidence>
<dbReference type="Proteomes" id="UP000568050">
    <property type="component" value="Unassembled WGS sequence"/>
</dbReference>
<feature type="transmembrane region" description="Helical" evidence="12">
    <location>
        <begin position="150"/>
        <end position="173"/>
    </location>
</feature>
<dbReference type="Gene3D" id="1.10.3720.10">
    <property type="entry name" value="MetI-like"/>
    <property type="match status" value="1"/>
</dbReference>
<accession>A0A839QYQ8</accession>
<evidence type="ECO:0000256" key="2">
    <source>
        <dbReference type="ARBA" id="ARBA00022448"/>
    </source>
</evidence>
<evidence type="ECO:0000313" key="16">
    <source>
        <dbReference type="Proteomes" id="UP000568050"/>
    </source>
</evidence>
<comment type="subcellular location">
    <subcellularLocation>
        <location evidence="1">Cell inner membrane</location>
        <topology evidence="1">Multi-pass membrane protein</topology>
    </subcellularLocation>
    <subcellularLocation>
        <location evidence="12">Cell membrane</location>
        <topology evidence="12">Multi-pass membrane protein</topology>
    </subcellularLocation>
</comment>
<feature type="transmembrane region" description="Helical" evidence="12">
    <location>
        <begin position="179"/>
        <end position="198"/>
    </location>
</feature>
<feature type="region of interest" description="Disordered" evidence="13">
    <location>
        <begin position="1"/>
        <end position="37"/>
    </location>
</feature>
<evidence type="ECO:0000256" key="11">
    <source>
        <dbReference type="ARBA" id="ARBA00072251"/>
    </source>
</evidence>
<dbReference type="PROSITE" id="PS50928">
    <property type="entry name" value="ABC_TM1"/>
    <property type="match status" value="1"/>
</dbReference>
<keyword evidence="9 12" id="KW-0472">Membrane</keyword>
<evidence type="ECO:0000256" key="9">
    <source>
        <dbReference type="ARBA" id="ARBA00023136"/>
    </source>
</evidence>
<dbReference type="RefSeq" id="WP_183375886.1">
    <property type="nucleotide sequence ID" value="NZ_CBCSFZ010000001.1"/>
</dbReference>
<keyword evidence="4" id="KW-0997">Cell inner membrane</keyword>
<gene>
    <name evidence="15" type="ORF">FHX50_001374</name>
</gene>
<dbReference type="GO" id="GO:0055085">
    <property type="term" value="P:transmembrane transport"/>
    <property type="evidence" value="ECO:0007669"/>
    <property type="project" value="InterPro"/>
</dbReference>
<dbReference type="CDD" id="cd06261">
    <property type="entry name" value="TM_PBP2"/>
    <property type="match status" value="1"/>
</dbReference>
<evidence type="ECO:0000256" key="6">
    <source>
        <dbReference type="ARBA" id="ARBA00022856"/>
    </source>
</evidence>
<evidence type="ECO:0000256" key="13">
    <source>
        <dbReference type="SAM" id="MobiDB-lite"/>
    </source>
</evidence>
<dbReference type="SUPFAM" id="SSF161098">
    <property type="entry name" value="MetI-like"/>
    <property type="match status" value="1"/>
</dbReference>
<reference evidence="15 16" key="1">
    <citation type="submission" date="2020-08" db="EMBL/GenBank/DDBJ databases">
        <title>Sequencing the genomes of 1000 actinobacteria strains.</title>
        <authorList>
            <person name="Klenk H.-P."/>
        </authorList>
    </citation>
    <scope>NUCLEOTIDE SEQUENCE [LARGE SCALE GENOMIC DNA]</scope>
    <source>
        <strain evidence="15 16">DSM 23040</strain>
    </source>
</reference>
<dbReference type="InterPro" id="IPR000515">
    <property type="entry name" value="MetI-like"/>
</dbReference>
<feature type="transmembrane region" description="Helical" evidence="12">
    <location>
        <begin position="119"/>
        <end position="143"/>
    </location>
</feature>
<feature type="transmembrane region" description="Helical" evidence="12">
    <location>
        <begin position="55"/>
        <end position="78"/>
    </location>
</feature>
<dbReference type="AlphaFoldDB" id="A0A839QYQ8"/>
<evidence type="ECO:0000313" key="15">
    <source>
        <dbReference type="EMBL" id="MBB3023091.1"/>
    </source>
</evidence>
<evidence type="ECO:0000256" key="8">
    <source>
        <dbReference type="ARBA" id="ARBA00022989"/>
    </source>
</evidence>
<feature type="domain" description="ABC transmembrane type-1" evidence="14">
    <location>
        <begin position="115"/>
        <end position="305"/>
    </location>
</feature>
<dbReference type="PANTHER" id="PTHR43386">
    <property type="entry name" value="OLIGOPEPTIDE TRANSPORT SYSTEM PERMEASE PROTEIN APPC"/>
    <property type="match status" value="1"/>
</dbReference>
<dbReference type="Pfam" id="PF12911">
    <property type="entry name" value="OppC_N"/>
    <property type="match status" value="1"/>
</dbReference>
<evidence type="ECO:0000256" key="10">
    <source>
        <dbReference type="ARBA" id="ARBA00024202"/>
    </source>
</evidence>
<dbReference type="EMBL" id="JACHWP010000002">
    <property type="protein sequence ID" value="MBB3023091.1"/>
    <property type="molecule type" value="Genomic_DNA"/>
</dbReference>
<dbReference type="PANTHER" id="PTHR43386:SF2">
    <property type="entry name" value="OLIGOPEPTIDE TRANSPORT SYSTEM PERMEASE PROTEIN OPPC"/>
    <property type="match status" value="1"/>
</dbReference>
<keyword evidence="6" id="KW-0571">Peptide transport</keyword>
<keyword evidence="16" id="KW-1185">Reference proteome</keyword>
<sequence>MSTNNPAPPADTAPDLPQDLEPTAPLSDEATDKKRERPISRSQLVWRRLKRKPNFWIGGVVIAGIALFAAFGGMINVYELNEQDIYNFNSPPSSQHWFGTDSIGVDLYVSLVHALRKSLLIGFLAAPLATLIAAFFGSLAGYLGGWVEMLMNWLVNLLLVLPVFYVLMIVSPMLASQSWLILVVAIGAFGWMIMAQIVKNQTKSLKDREYVKAARYMGVGTFTILHRHIIPNVASLLIVDAAIGVSGAVLSETALSFFGLGIQPPDISLGVLIAQGQNAAITRPWLFLFPAAFLVALLTAVNLVGDALRDAIDPTSEVNRA</sequence>
<dbReference type="InterPro" id="IPR050366">
    <property type="entry name" value="BP-dependent_transpt_permease"/>
</dbReference>
<evidence type="ECO:0000256" key="4">
    <source>
        <dbReference type="ARBA" id="ARBA00022519"/>
    </source>
</evidence>
<keyword evidence="2 12" id="KW-0813">Transport</keyword>
<proteinExistence type="inferred from homology"/>
<dbReference type="GO" id="GO:0015031">
    <property type="term" value="P:protein transport"/>
    <property type="evidence" value="ECO:0007669"/>
    <property type="project" value="UniProtKB-KW"/>
</dbReference>
<evidence type="ECO:0000256" key="12">
    <source>
        <dbReference type="RuleBase" id="RU363032"/>
    </source>
</evidence>
<protein>
    <recommendedName>
        <fullName evidence="11">Oligopeptide transport system permease protein OppC</fullName>
    </recommendedName>
</protein>
<comment type="caution">
    <text evidence="15">The sequence shown here is derived from an EMBL/GenBank/DDBJ whole genome shotgun (WGS) entry which is preliminary data.</text>
</comment>
<evidence type="ECO:0000256" key="1">
    <source>
        <dbReference type="ARBA" id="ARBA00004429"/>
    </source>
</evidence>
<comment type="similarity">
    <text evidence="10">Belongs to the binding-protein-dependent transport system permease family. OppBC subfamily.</text>
</comment>
<dbReference type="InterPro" id="IPR025966">
    <property type="entry name" value="OppC_N"/>
</dbReference>
<dbReference type="Pfam" id="PF00528">
    <property type="entry name" value="BPD_transp_1"/>
    <property type="match status" value="1"/>
</dbReference>
<name>A0A839QYQ8_9MICO</name>
<dbReference type="GO" id="GO:0005886">
    <property type="term" value="C:plasma membrane"/>
    <property type="evidence" value="ECO:0007669"/>
    <property type="project" value="UniProtKB-SubCell"/>
</dbReference>
<evidence type="ECO:0000259" key="14">
    <source>
        <dbReference type="PROSITE" id="PS50928"/>
    </source>
</evidence>